<proteinExistence type="predicted"/>
<accession>A0A6A3B6M9</accession>
<feature type="domain" description="Glutaredoxin" evidence="1">
    <location>
        <begin position="1"/>
        <end position="61"/>
    </location>
</feature>
<dbReference type="Pfam" id="PF00462">
    <property type="entry name" value="Glutaredoxin"/>
    <property type="match status" value="1"/>
</dbReference>
<dbReference type="AlphaFoldDB" id="A0A6A3B6M9"/>
<dbReference type="EMBL" id="VEPZ02000926">
    <property type="protein sequence ID" value="KAE8710935.1"/>
    <property type="molecule type" value="Genomic_DNA"/>
</dbReference>
<dbReference type="Proteomes" id="UP000436088">
    <property type="component" value="Unassembled WGS sequence"/>
</dbReference>
<dbReference type="PANTHER" id="PTHR45694:SF4">
    <property type="entry name" value="GLUTAREDOXIN-C3"/>
    <property type="match status" value="1"/>
</dbReference>
<gene>
    <name evidence="2" type="ORF">F3Y22_tig00110318pilonHSYRG00113</name>
</gene>
<evidence type="ECO:0000313" key="3">
    <source>
        <dbReference type="Proteomes" id="UP000436088"/>
    </source>
</evidence>
<keyword evidence="3" id="KW-1185">Reference proteome</keyword>
<organism evidence="2 3">
    <name type="scientific">Hibiscus syriacus</name>
    <name type="common">Rose of Sharon</name>
    <dbReference type="NCBI Taxonomy" id="106335"/>
    <lineage>
        <taxon>Eukaryota</taxon>
        <taxon>Viridiplantae</taxon>
        <taxon>Streptophyta</taxon>
        <taxon>Embryophyta</taxon>
        <taxon>Tracheophyta</taxon>
        <taxon>Spermatophyta</taxon>
        <taxon>Magnoliopsida</taxon>
        <taxon>eudicotyledons</taxon>
        <taxon>Gunneridae</taxon>
        <taxon>Pentapetalae</taxon>
        <taxon>rosids</taxon>
        <taxon>malvids</taxon>
        <taxon>Malvales</taxon>
        <taxon>Malvaceae</taxon>
        <taxon>Malvoideae</taxon>
        <taxon>Hibiscus</taxon>
    </lineage>
</organism>
<comment type="caution">
    <text evidence="2">The sequence shown here is derived from an EMBL/GenBank/DDBJ whole genome shotgun (WGS) entry which is preliminary data.</text>
</comment>
<dbReference type="PRINTS" id="PR00160">
    <property type="entry name" value="GLUTAREDOXIN"/>
</dbReference>
<dbReference type="CDD" id="cd03419">
    <property type="entry name" value="GRX_GRXh_1_2_like"/>
    <property type="match status" value="1"/>
</dbReference>
<dbReference type="Gene3D" id="3.40.30.10">
    <property type="entry name" value="Glutaredoxin"/>
    <property type="match status" value="1"/>
</dbReference>
<dbReference type="GO" id="GO:0034599">
    <property type="term" value="P:cellular response to oxidative stress"/>
    <property type="evidence" value="ECO:0007669"/>
    <property type="project" value="TreeGrafter"/>
</dbReference>
<evidence type="ECO:0000259" key="1">
    <source>
        <dbReference type="Pfam" id="PF00462"/>
    </source>
</evidence>
<protein>
    <submittedName>
        <fullName evidence="2">Glutaredoxin-C3</fullName>
    </submittedName>
</protein>
<dbReference type="SUPFAM" id="SSF52833">
    <property type="entry name" value="Thioredoxin-like"/>
    <property type="match status" value="1"/>
</dbReference>
<reference evidence="2" key="1">
    <citation type="submission" date="2019-09" db="EMBL/GenBank/DDBJ databases">
        <title>Draft genome information of white flower Hibiscus syriacus.</title>
        <authorList>
            <person name="Kim Y.-M."/>
        </authorList>
    </citation>
    <scope>NUCLEOTIDE SEQUENCE [LARGE SCALE GENOMIC DNA]</scope>
    <source>
        <strain evidence="2">YM2019G1</strain>
    </source>
</reference>
<dbReference type="PANTHER" id="PTHR45694">
    <property type="entry name" value="GLUTAREDOXIN 2"/>
    <property type="match status" value="1"/>
</dbReference>
<dbReference type="InterPro" id="IPR014025">
    <property type="entry name" value="Glutaredoxin_subgr"/>
</dbReference>
<name>A0A6A3B6M9_HIBSY</name>
<dbReference type="PROSITE" id="PS51354">
    <property type="entry name" value="GLUTAREDOXIN_2"/>
    <property type="match status" value="1"/>
</dbReference>
<dbReference type="GO" id="GO:0005737">
    <property type="term" value="C:cytoplasm"/>
    <property type="evidence" value="ECO:0007669"/>
    <property type="project" value="TreeGrafter"/>
</dbReference>
<sequence>MFSKSYFPYCLRAKRIFSELNEKPYVVELDLRDDGDKIQYVILDLIGRSTVPQVFVNGKHIGGSDDLRAAVDDGTLQRFLTAKLDVNNFLNWLPVLIVSSREFTHKVKSVSMAKFTSQEVAALQEGGNQWVLSPKYFNSPFPMTLTMIHMEFSGIVAFFLVHVFKEVWKVSTIAGARRAKKSMDVTAAVSQALKESDEGKGVLKSVKKFKDKGHNQQPTTIAAPDGEFHLLDNNQASDQKRAFPKRSADGTGDGFVTSVRGLFNNQRRKAKQFVQRIMRGEDEGDQ</sequence>
<dbReference type="GO" id="GO:0015038">
    <property type="term" value="F:glutathione disulfide oxidoreductase activity"/>
    <property type="evidence" value="ECO:0007669"/>
    <property type="project" value="TreeGrafter"/>
</dbReference>
<evidence type="ECO:0000313" key="2">
    <source>
        <dbReference type="EMBL" id="KAE8710935.1"/>
    </source>
</evidence>
<dbReference type="InterPro" id="IPR036249">
    <property type="entry name" value="Thioredoxin-like_sf"/>
</dbReference>
<dbReference type="InterPro" id="IPR002109">
    <property type="entry name" value="Glutaredoxin"/>
</dbReference>